<feature type="active site" description="Charge relay system" evidence="5">
    <location>
        <position position="393"/>
    </location>
</feature>
<sequence>MALTATAIATGPAYAAEAPSTASTAAPTAAAATASTAPQATSTAPYIEPQLSARAAAAGKIRVNVVSKTRADMPDAAASGQVVQQLSRFPLITLHVDQAGLDRLSKLPSVVSVTEDKPVRPVLAESIPLIGADKTRAAGKTGAGAVVAVLDTGVAVNHPFLKDRVLEEACFSPIDADYGSTSLCPDGTAEQEGPGAADSDQGPCADVALDCDHGTHVAGIAVGNGTGVTGAPPAGVAPGAEIVAIQVFSKFSSEDLCGAGAAPCVLSFTSAQLAGLEKVLELKDAGVPLVAANLSLGGGQYTAACDGDPRKTVIDSLRAAGVATVVAAGNDGFGAAVAAPACVSSAITVGATTDQDGVAAFSNRGTLLDLFAPGVSIVSSVPGGKWASLSGTSMAAPHVTGALAVLRQAMPDATLAQLETALKTTGKAIAYNGVTTPRIQVDAAVLGKSPDPGAWPTPYYENMKDTAIPDHGTVTSSIAVAGLLGTAPATTEVYVDIHHSWRGELKIDLIAPDGKVYPLQANDPNDSADIIHETYQVNASASQANGTWKLRVQDVEYLDTGFIDGWSLRLPCFGNWDDTAIPDPGVAESSIVLAWLNGNAPTRTHVHVEIDHTWRGDLKLDLVAPDGKVYALRAADAKDGTDNIDESYWVNASASPSNGTWKLRAEDLAKGDKGFINGWTLTL</sequence>
<dbReference type="InterPro" id="IPR050131">
    <property type="entry name" value="Peptidase_S8_subtilisin-like"/>
</dbReference>
<gene>
    <name evidence="9" type="ORF">ACFSJ0_54535</name>
</gene>
<comment type="caution">
    <text evidence="9">The sequence shown here is derived from an EMBL/GenBank/DDBJ whole genome shotgun (WGS) entry which is preliminary data.</text>
</comment>
<keyword evidence="3 5" id="KW-0378">Hydrolase</keyword>
<accession>A0ABW4GTH9</accession>
<dbReference type="PROSITE" id="PS00137">
    <property type="entry name" value="SUBTILASE_HIS"/>
    <property type="match status" value="1"/>
</dbReference>
<dbReference type="Pfam" id="PF01483">
    <property type="entry name" value="P_proprotein"/>
    <property type="match status" value="2"/>
</dbReference>
<name>A0ABW4GTH9_9ACTN</name>
<feature type="active site" description="Charge relay system" evidence="5">
    <location>
        <position position="151"/>
    </location>
</feature>
<dbReference type="PROSITE" id="PS00138">
    <property type="entry name" value="SUBTILASE_SER"/>
    <property type="match status" value="1"/>
</dbReference>
<evidence type="ECO:0000256" key="3">
    <source>
        <dbReference type="ARBA" id="ARBA00022801"/>
    </source>
</evidence>
<evidence type="ECO:0000256" key="6">
    <source>
        <dbReference type="SAM" id="MobiDB-lite"/>
    </source>
</evidence>
<feature type="domain" description="P/Homo B" evidence="8">
    <location>
        <begin position="448"/>
        <end position="578"/>
    </location>
</feature>
<dbReference type="InterPro" id="IPR022398">
    <property type="entry name" value="Peptidase_S8_His-AS"/>
</dbReference>
<dbReference type="PROSITE" id="PS00136">
    <property type="entry name" value="SUBTILASE_ASP"/>
    <property type="match status" value="1"/>
</dbReference>
<dbReference type="EMBL" id="JBHUCM010000057">
    <property type="protein sequence ID" value="MFD1546141.1"/>
    <property type="molecule type" value="Genomic_DNA"/>
</dbReference>
<feature type="region of interest" description="Disordered" evidence="6">
    <location>
        <begin position="182"/>
        <end position="201"/>
    </location>
</feature>
<reference evidence="10" key="1">
    <citation type="journal article" date="2019" name="Int. J. Syst. Evol. Microbiol.">
        <title>The Global Catalogue of Microorganisms (GCM) 10K type strain sequencing project: providing services to taxonomists for standard genome sequencing and annotation.</title>
        <authorList>
            <consortium name="The Broad Institute Genomics Platform"/>
            <consortium name="The Broad Institute Genome Sequencing Center for Infectious Disease"/>
            <person name="Wu L."/>
            <person name="Ma J."/>
        </authorList>
    </citation>
    <scope>NUCLEOTIDE SEQUENCE [LARGE SCALE GENOMIC DNA]</scope>
    <source>
        <strain evidence="10">CGMCC 1.15399</strain>
    </source>
</reference>
<dbReference type="PROSITE" id="PS51829">
    <property type="entry name" value="P_HOMO_B"/>
    <property type="match status" value="2"/>
</dbReference>
<keyword evidence="2 5" id="KW-0645">Protease</keyword>
<evidence type="ECO:0000256" key="2">
    <source>
        <dbReference type="ARBA" id="ARBA00022670"/>
    </source>
</evidence>
<feature type="signal peptide" evidence="7">
    <location>
        <begin position="1"/>
        <end position="15"/>
    </location>
</feature>
<dbReference type="InterPro" id="IPR023828">
    <property type="entry name" value="Peptidase_S8_Ser-AS"/>
</dbReference>
<dbReference type="Proteomes" id="UP001597097">
    <property type="component" value="Unassembled WGS sequence"/>
</dbReference>
<dbReference type="InterPro" id="IPR002884">
    <property type="entry name" value="P_dom"/>
</dbReference>
<feature type="chain" id="PRO_5047423026" evidence="7">
    <location>
        <begin position="16"/>
        <end position="683"/>
    </location>
</feature>
<dbReference type="InterPro" id="IPR023827">
    <property type="entry name" value="Peptidase_S8_Asp-AS"/>
</dbReference>
<evidence type="ECO:0000256" key="4">
    <source>
        <dbReference type="ARBA" id="ARBA00022825"/>
    </source>
</evidence>
<proteinExistence type="inferred from homology"/>
<organism evidence="9 10">
    <name type="scientific">Nonomuraea guangzhouensis</name>
    <dbReference type="NCBI Taxonomy" id="1291555"/>
    <lineage>
        <taxon>Bacteria</taxon>
        <taxon>Bacillati</taxon>
        <taxon>Actinomycetota</taxon>
        <taxon>Actinomycetes</taxon>
        <taxon>Streptosporangiales</taxon>
        <taxon>Streptosporangiaceae</taxon>
        <taxon>Nonomuraea</taxon>
    </lineage>
</organism>
<dbReference type="PANTHER" id="PTHR43806:SF11">
    <property type="entry name" value="CEREVISIN-RELATED"/>
    <property type="match status" value="1"/>
</dbReference>
<evidence type="ECO:0000313" key="9">
    <source>
        <dbReference type="EMBL" id="MFD1546141.1"/>
    </source>
</evidence>
<comment type="similarity">
    <text evidence="1 5">Belongs to the peptidase S8 family.</text>
</comment>
<evidence type="ECO:0000256" key="7">
    <source>
        <dbReference type="SAM" id="SignalP"/>
    </source>
</evidence>
<feature type="domain" description="P/Homo B" evidence="8">
    <location>
        <begin position="579"/>
        <end position="683"/>
    </location>
</feature>
<keyword evidence="4 5" id="KW-0720">Serine protease</keyword>
<dbReference type="InterPro" id="IPR000209">
    <property type="entry name" value="Peptidase_S8/S53_dom"/>
</dbReference>
<dbReference type="RefSeq" id="WP_219538038.1">
    <property type="nucleotide sequence ID" value="NZ_JAHKRM010000043.1"/>
</dbReference>
<keyword evidence="10" id="KW-1185">Reference proteome</keyword>
<evidence type="ECO:0000259" key="8">
    <source>
        <dbReference type="PROSITE" id="PS51829"/>
    </source>
</evidence>
<dbReference type="PANTHER" id="PTHR43806">
    <property type="entry name" value="PEPTIDASE S8"/>
    <property type="match status" value="1"/>
</dbReference>
<feature type="active site" description="Charge relay system" evidence="5">
    <location>
        <position position="213"/>
    </location>
</feature>
<dbReference type="PROSITE" id="PS51892">
    <property type="entry name" value="SUBTILASE"/>
    <property type="match status" value="1"/>
</dbReference>
<evidence type="ECO:0000256" key="5">
    <source>
        <dbReference type="PROSITE-ProRule" id="PRU01240"/>
    </source>
</evidence>
<evidence type="ECO:0000256" key="1">
    <source>
        <dbReference type="ARBA" id="ARBA00011073"/>
    </source>
</evidence>
<protein>
    <submittedName>
        <fullName evidence="9">S8 family serine peptidase</fullName>
    </submittedName>
</protein>
<evidence type="ECO:0000313" key="10">
    <source>
        <dbReference type="Proteomes" id="UP001597097"/>
    </source>
</evidence>
<dbReference type="Pfam" id="PF00082">
    <property type="entry name" value="Peptidase_S8"/>
    <property type="match status" value="1"/>
</dbReference>
<keyword evidence="7" id="KW-0732">Signal</keyword>